<evidence type="ECO:0000313" key="4">
    <source>
        <dbReference type="Proteomes" id="UP000280296"/>
    </source>
</evidence>
<keyword evidence="1" id="KW-0732">Signal</keyword>
<dbReference type="RefSeq" id="WP_126726085.1">
    <property type="nucleotide sequence ID" value="NZ_RYZH01000025.1"/>
</dbReference>
<accession>A0A432MIQ5</accession>
<feature type="signal peptide" evidence="1">
    <location>
        <begin position="1"/>
        <end position="24"/>
    </location>
</feature>
<dbReference type="EMBL" id="RYZH01000025">
    <property type="protein sequence ID" value="RUL87179.1"/>
    <property type="molecule type" value="Genomic_DNA"/>
</dbReference>
<protein>
    <submittedName>
        <fullName evidence="3">DUF4159 domain-containing protein</fullName>
    </submittedName>
</protein>
<comment type="caution">
    <text evidence="3">The sequence shown here is derived from an EMBL/GenBank/DDBJ whole genome shotgun (WGS) entry which is preliminary data.</text>
</comment>
<feature type="domain" description="DUF4159" evidence="2">
    <location>
        <begin position="67"/>
        <end position="284"/>
    </location>
</feature>
<reference evidence="3 4" key="2">
    <citation type="submission" date="2019-01" db="EMBL/GenBank/DDBJ databases">
        <title>Tautonia sociabilis, a novel thermotolerant planctomycete of Isosphaeraceae family, isolated from a 4000 m deep subterranean habitat.</title>
        <authorList>
            <person name="Kovaleva O.L."/>
            <person name="Elcheninov A.G."/>
            <person name="Van Heerden E."/>
            <person name="Toshchakov S.V."/>
            <person name="Novikov A."/>
            <person name="Bonch-Osmolovskaya E.A."/>
            <person name="Kublanov I.V."/>
        </authorList>
    </citation>
    <scope>NUCLEOTIDE SEQUENCE [LARGE SCALE GENOMIC DNA]</scope>
    <source>
        <strain evidence="3 4">GM2012</strain>
    </source>
</reference>
<keyword evidence="4" id="KW-1185">Reference proteome</keyword>
<evidence type="ECO:0000313" key="3">
    <source>
        <dbReference type="EMBL" id="RUL87179.1"/>
    </source>
</evidence>
<reference evidence="3 4" key="1">
    <citation type="submission" date="2018-12" db="EMBL/GenBank/DDBJ databases">
        <authorList>
            <person name="Toschakov S.V."/>
        </authorList>
    </citation>
    <scope>NUCLEOTIDE SEQUENCE [LARGE SCALE GENOMIC DNA]</scope>
    <source>
        <strain evidence="3 4">GM2012</strain>
    </source>
</reference>
<dbReference type="Proteomes" id="UP000280296">
    <property type="component" value="Unassembled WGS sequence"/>
</dbReference>
<dbReference type="OrthoDB" id="9773014at2"/>
<feature type="chain" id="PRO_5019119899" evidence="1">
    <location>
        <begin position="25"/>
        <end position="286"/>
    </location>
</feature>
<dbReference type="AlphaFoldDB" id="A0A432MIQ5"/>
<dbReference type="Gene3D" id="3.40.50.12140">
    <property type="entry name" value="Domain of unknown function DUF4159"/>
    <property type="match status" value="1"/>
</dbReference>
<name>A0A432MIQ5_9BACT</name>
<sequence>MSRRRRISVALLGLVAIVGGTALAQQWPSGGRGSGRGRFYEPGVLPGDRAGVPDWEVDERFPKDVFTFVRVQYDSYGGRGRWGGGWATDWPDSDLNFPYRLQQLTSLKVSPDSIVLRLTDEELFDHPFLYMIEPGALIFSEEEVAALRRYLLNGGFLMVDDFWGEAEYQNFYQQIKRVFPEFEPLELPADHEIFRIVYRLKEKPQVPSIHSWRRGSDITWERWDAREPHYKGIFDAKGRMMVIICHNTDLGDGWEREGEDPDYFREFSEKRSYPMGINIVTYAMTH</sequence>
<proteinExistence type="predicted"/>
<gene>
    <name evidence="3" type="ORF">TsocGM_13975</name>
</gene>
<evidence type="ECO:0000259" key="2">
    <source>
        <dbReference type="Pfam" id="PF13709"/>
    </source>
</evidence>
<evidence type="ECO:0000256" key="1">
    <source>
        <dbReference type="SAM" id="SignalP"/>
    </source>
</evidence>
<organism evidence="3 4">
    <name type="scientific">Tautonia sociabilis</name>
    <dbReference type="NCBI Taxonomy" id="2080755"/>
    <lineage>
        <taxon>Bacteria</taxon>
        <taxon>Pseudomonadati</taxon>
        <taxon>Planctomycetota</taxon>
        <taxon>Planctomycetia</taxon>
        <taxon>Isosphaerales</taxon>
        <taxon>Isosphaeraceae</taxon>
        <taxon>Tautonia</taxon>
    </lineage>
</organism>
<dbReference type="Pfam" id="PF13709">
    <property type="entry name" value="DUF4159"/>
    <property type="match status" value="1"/>
</dbReference>
<dbReference type="InterPro" id="IPR025297">
    <property type="entry name" value="DUF4159"/>
</dbReference>